<evidence type="ECO:0000313" key="2">
    <source>
        <dbReference type="Proteomes" id="UP001261666"/>
    </source>
</evidence>
<sequence length="285" mass="28349">MTRRSATLRRTVAALALSATAVTGLVACGSDDDAPKPAAAPAAAPGGSPTATTGPVDAAELASAMTSAYADVTSARVAFDVEGVTGGEIGGEGVVSYDAEAGTGPAVGLTVDAMGQSVELRVVDGVLYLGGPLAAMLGGGSPWVGLDLSTVDLSSLGVDPGQLAGAFDPQQLVAALGSAADVERDGEETVDGETLERYTVTVDPSALAELVPDAGAALPTEPVELTALLDDADRLRQLTTDLPLPTGETASLTLRLWDYGTDATVEAPPAADVTLLDGIPGFTTS</sequence>
<organism evidence="1 2">
    <name type="scientific">Nocardioides zeae</name>
    <dbReference type="NCBI Taxonomy" id="1457234"/>
    <lineage>
        <taxon>Bacteria</taxon>
        <taxon>Bacillati</taxon>
        <taxon>Actinomycetota</taxon>
        <taxon>Actinomycetes</taxon>
        <taxon>Propionibacteriales</taxon>
        <taxon>Nocardioidaceae</taxon>
        <taxon>Nocardioides</taxon>
    </lineage>
</organism>
<reference evidence="1" key="1">
    <citation type="submission" date="2023-08" db="EMBL/GenBank/DDBJ databases">
        <title>Functional and genomic diversity of the sorghum phyllosphere microbiome.</title>
        <authorList>
            <person name="Shade A."/>
        </authorList>
    </citation>
    <scope>NUCLEOTIDE SEQUENCE</scope>
    <source>
        <strain evidence="1">SORGH_AS_0885</strain>
    </source>
</reference>
<keyword evidence="2" id="KW-1185">Reference proteome</keyword>
<name>A0ACC6IFW2_9ACTN</name>
<protein>
    <submittedName>
        <fullName evidence="1">Uncharacterized protein</fullName>
    </submittedName>
</protein>
<accession>A0ACC6IFW2</accession>
<proteinExistence type="predicted"/>
<dbReference type="EMBL" id="JAVIZJ010000003">
    <property type="protein sequence ID" value="MDR6209505.1"/>
    <property type="molecule type" value="Genomic_DNA"/>
</dbReference>
<gene>
    <name evidence="1" type="ORF">QE364_001205</name>
</gene>
<evidence type="ECO:0000313" key="1">
    <source>
        <dbReference type="EMBL" id="MDR6209505.1"/>
    </source>
</evidence>
<comment type="caution">
    <text evidence="1">The sequence shown here is derived from an EMBL/GenBank/DDBJ whole genome shotgun (WGS) entry which is preliminary data.</text>
</comment>
<dbReference type="Proteomes" id="UP001261666">
    <property type="component" value="Unassembled WGS sequence"/>
</dbReference>